<evidence type="ECO:0000313" key="4">
    <source>
        <dbReference type="Proteomes" id="UP000077381"/>
    </source>
</evidence>
<dbReference type="EC" id="3.1.4.46" evidence="3"/>
<dbReference type="GO" id="GO:0006629">
    <property type="term" value="P:lipid metabolic process"/>
    <property type="evidence" value="ECO:0007669"/>
    <property type="project" value="InterPro"/>
</dbReference>
<dbReference type="PATRIC" id="fig|1716141.3.peg.1927"/>
<reference evidence="3 4" key="1">
    <citation type="submission" date="2015-12" db="EMBL/GenBank/DDBJ databases">
        <title>Genome sequence of Streptomyces sp. G25.</title>
        <authorList>
            <person name="Poehlein A."/>
            <person name="Roettig A."/>
            <person name="Hiessl S."/>
            <person name="Hauschild P."/>
            <person name="Schauer J."/>
            <person name="Madkour M.H."/>
            <person name="Al-Ansari A.M."/>
            <person name="Almakishah N.H."/>
            <person name="Steinbuechel A."/>
            <person name="Daniel R."/>
        </authorList>
    </citation>
    <scope>NUCLEOTIDE SEQUENCE [LARGE SCALE GENOMIC DNA]</scope>
    <source>
        <strain evidence="4">G25(2015)</strain>
    </source>
</reference>
<dbReference type="PANTHER" id="PTHR46211:SF1">
    <property type="entry name" value="GLYCEROPHOSPHODIESTER PHOSPHODIESTERASE, CYTOPLASMIC"/>
    <property type="match status" value="1"/>
</dbReference>
<evidence type="ECO:0000259" key="2">
    <source>
        <dbReference type="PROSITE" id="PS51704"/>
    </source>
</evidence>
<dbReference type="InterPro" id="IPR030395">
    <property type="entry name" value="GP_PDE_dom"/>
</dbReference>
<comment type="caution">
    <text evidence="3">The sequence shown here is derived from an EMBL/GenBank/DDBJ whole genome shotgun (WGS) entry which is preliminary data.</text>
</comment>
<protein>
    <submittedName>
        <fullName evidence="3">Putative glycerophosphoryl diester phosphodiesterase 1</fullName>
        <ecNumber evidence="3">3.1.4.46</ecNumber>
    </submittedName>
</protein>
<evidence type="ECO:0000313" key="3">
    <source>
        <dbReference type="EMBL" id="OAH14749.1"/>
    </source>
</evidence>
<organism evidence="3 4">
    <name type="scientific">Streptomyces jeddahensis</name>
    <dbReference type="NCBI Taxonomy" id="1716141"/>
    <lineage>
        <taxon>Bacteria</taxon>
        <taxon>Bacillati</taxon>
        <taxon>Actinomycetota</taxon>
        <taxon>Actinomycetes</taxon>
        <taxon>Kitasatosporales</taxon>
        <taxon>Streptomycetaceae</taxon>
        <taxon>Streptomyces</taxon>
    </lineage>
</organism>
<evidence type="ECO:0000256" key="1">
    <source>
        <dbReference type="SAM" id="MobiDB-lite"/>
    </source>
</evidence>
<dbReference type="SUPFAM" id="SSF51695">
    <property type="entry name" value="PLC-like phosphodiesterases"/>
    <property type="match status" value="1"/>
</dbReference>
<dbReference type="Gene3D" id="3.20.20.190">
    <property type="entry name" value="Phosphatidylinositol (PI) phosphodiesterase"/>
    <property type="match status" value="1"/>
</dbReference>
<sequence length="288" mass="30690">MSSPVQTDGGRGIGGRGRRGRAGLGAVPEAGAGTEAGAADHGPVRTVTAVAHRGDPYRFRENTLPSLRSAVARGADAVEFDVRLTRDGVPVLLHDRTLKRLWGHDRPVSALSAAEVRQITGNGVPTLVEALAVLSAPTSDNGGDSRDSRIMVDLPDATPESVRTVVGIVRDCGVADRVYYCAGATAMLAVRAADPGAEIALTWTTLAPPRPALLDAVRPRWLNYRFGLIDRQLAARVHRDGYLLSAWTPDTRRSMLRLLDLGVDSITTNRIEALCALRRAAAVAGRLR</sequence>
<dbReference type="AlphaFoldDB" id="A0A177HVV1"/>
<dbReference type="GO" id="GO:0008889">
    <property type="term" value="F:glycerophosphodiester phosphodiesterase activity"/>
    <property type="evidence" value="ECO:0007669"/>
    <property type="project" value="UniProtKB-EC"/>
</dbReference>
<gene>
    <name evidence="3" type="primary">glpQ1_2</name>
    <name evidence="3" type="ORF">STSP_18360</name>
</gene>
<proteinExistence type="predicted"/>
<dbReference type="STRING" id="1716141.STSP_18360"/>
<dbReference type="InterPro" id="IPR017946">
    <property type="entry name" value="PLC-like_Pdiesterase_TIM-brl"/>
</dbReference>
<dbReference type="CDD" id="cd08556">
    <property type="entry name" value="GDPD"/>
    <property type="match status" value="1"/>
</dbReference>
<feature type="compositionally biased region" description="Low complexity" evidence="1">
    <location>
        <begin position="24"/>
        <end position="39"/>
    </location>
</feature>
<dbReference type="EMBL" id="LOHS01000057">
    <property type="protein sequence ID" value="OAH14749.1"/>
    <property type="molecule type" value="Genomic_DNA"/>
</dbReference>
<accession>A0A177HVV1</accession>
<feature type="region of interest" description="Disordered" evidence="1">
    <location>
        <begin position="1"/>
        <end position="41"/>
    </location>
</feature>
<dbReference type="Proteomes" id="UP000077381">
    <property type="component" value="Unassembled WGS sequence"/>
</dbReference>
<name>A0A177HVV1_9ACTN</name>
<keyword evidence="3" id="KW-0378">Hydrolase</keyword>
<feature type="domain" description="GP-PDE" evidence="2">
    <location>
        <begin position="47"/>
        <end position="278"/>
    </location>
</feature>
<keyword evidence="4" id="KW-1185">Reference proteome</keyword>
<dbReference type="PANTHER" id="PTHR46211">
    <property type="entry name" value="GLYCEROPHOSPHORYL DIESTER PHOSPHODIESTERASE"/>
    <property type="match status" value="1"/>
</dbReference>
<dbReference type="PROSITE" id="PS51704">
    <property type="entry name" value="GP_PDE"/>
    <property type="match status" value="1"/>
</dbReference>
<dbReference type="Pfam" id="PF03009">
    <property type="entry name" value="GDPD"/>
    <property type="match status" value="1"/>
</dbReference>